<dbReference type="PANTHER" id="PTHR11627">
    <property type="entry name" value="FRUCTOSE-BISPHOSPHATE ALDOLASE"/>
    <property type="match status" value="1"/>
</dbReference>
<evidence type="ECO:0000256" key="2">
    <source>
        <dbReference type="ARBA" id="ARBA00004714"/>
    </source>
</evidence>
<dbReference type="EC" id="4.1.2.13" evidence="4"/>
<comment type="caution">
    <text evidence="7">The sequence shown here is derived from an EMBL/GenBank/DDBJ whole genome shotgun (WGS) entry which is preliminary data.</text>
</comment>
<evidence type="ECO:0000313" key="7">
    <source>
        <dbReference type="EMBL" id="KAJ6995569.1"/>
    </source>
</evidence>
<evidence type="ECO:0000313" key="8">
    <source>
        <dbReference type="Proteomes" id="UP001164929"/>
    </source>
</evidence>
<protein>
    <recommendedName>
        <fullName evidence="4">fructose-bisphosphate aldolase</fullName>
        <ecNumber evidence="4">4.1.2.13</ecNumber>
    </recommendedName>
</protein>
<accession>A0AAD6W239</accession>
<sequence length="113" mass="12086">MVLEGESYARQSIPAEVADFTVGVLRQWPGDLAGVAFLSGGQPPERATANLEAMQDHRTPWPLTFSFGRALVTPALSAWRGEPSRVAEGQAALIERVAANGAAARRRAELESV</sequence>
<evidence type="ECO:0000256" key="6">
    <source>
        <dbReference type="ARBA" id="ARBA00023239"/>
    </source>
</evidence>
<dbReference type="InterPro" id="IPR013785">
    <property type="entry name" value="Aldolase_TIM"/>
</dbReference>
<keyword evidence="8" id="KW-1185">Reference proteome</keyword>
<dbReference type="InterPro" id="IPR000741">
    <property type="entry name" value="FBA_I"/>
</dbReference>
<dbReference type="AlphaFoldDB" id="A0AAD6W239"/>
<keyword evidence="6" id="KW-0456">Lyase</keyword>
<evidence type="ECO:0000256" key="5">
    <source>
        <dbReference type="ARBA" id="ARBA00023152"/>
    </source>
</evidence>
<dbReference type="GO" id="GO:0006096">
    <property type="term" value="P:glycolytic process"/>
    <property type="evidence" value="ECO:0007669"/>
    <property type="project" value="UniProtKB-KW"/>
</dbReference>
<comment type="catalytic activity">
    <reaction evidence="1">
        <text>beta-D-fructose 1,6-bisphosphate = D-glyceraldehyde 3-phosphate + dihydroxyacetone phosphate</text>
        <dbReference type="Rhea" id="RHEA:14729"/>
        <dbReference type="ChEBI" id="CHEBI:32966"/>
        <dbReference type="ChEBI" id="CHEBI:57642"/>
        <dbReference type="ChEBI" id="CHEBI:59776"/>
        <dbReference type="EC" id="4.1.2.13"/>
    </reaction>
</comment>
<dbReference type="EMBL" id="JAQIZT010000006">
    <property type="protein sequence ID" value="KAJ6995569.1"/>
    <property type="molecule type" value="Genomic_DNA"/>
</dbReference>
<evidence type="ECO:0000256" key="4">
    <source>
        <dbReference type="ARBA" id="ARBA00013068"/>
    </source>
</evidence>
<name>A0AAD6W239_9ROSI</name>
<dbReference type="Pfam" id="PF00274">
    <property type="entry name" value="Glycolytic"/>
    <property type="match status" value="1"/>
</dbReference>
<dbReference type="Proteomes" id="UP001164929">
    <property type="component" value="Chromosome 6"/>
</dbReference>
<keyword evidence="5" id="KW-0324">Glycolysis</keyword>
<reference evidence="7" key="1">
    <citation type="journal article" date="2023" name="Mol. Ecol. Resour.">
        <title>Chromosome-level genome assembly of a triploid poplar Populus alba 'Berolinensis'.</title>
        <authorList>
            <person name="Chen S."/>
            <person name="Yu Y."/>
            <person name="Wang X."/>
            <person name="Wang S."/>
            <person name="Zhang T."/>
            <person name="Zhou Y."/>
            <person name="He R."/>
            <person name="Meng N."/>
            <person name="Wang Y."/>
            <person name="Liu W."/>
            <person name="Liu Z."/>
            <person name="Liu J."/>
            <person name="Guo Q."/>
            <person name="Huang H."/>
            <person name="Sederoff R.R."/>
            <person name="Wang G."/>
            <person name="Qu G."/>
            <person name="Chen S."/>
        </authorList>
    </citation>
    <scope>NUCLEOTIDE SEQUENCE</scope>
    <source>
        <strain evidence="7">SC-2020</strain>
    </source>
</reference>
<evidence type="ECO:0000256" key="3">
    <source>
        <dbReference type="ARBA" id="ARBA00010387"/>
    </source>
</evidence>
<dbReference type="SUPFAM" id="SSF51569">
    <property type="entry name" value="Aldolase"/>
    <property type="match status" value="1"/>
</dbReference>
<gene>
    <name evidence="7" type="ORF">NC653_018132</name>
</gene>
<comment type="pathway">
    <text evidence="2">Carbohydrate degradation; glycolysis; D-glyceraldehyde 3-phosphate and glycerone phosphate from D-glucose: step 4/4.</text>
</comment>
<evidence type="ECO:0000256" key="1">
    <source>
        <dbReference type="ARBA" id="ARBA00000441"/>
    </source>
</evidence>
<dbReference type="Gene3D" id="3.20.20.70">
    <property type="entry name" value="Aldolase class I"/>
    <property type="match status" value="1"/>
</dbReference>
<comment type="similarity">
    <text evidence="3">Belongs to the class I fructose-bisphosphate aldolase family.</text>
</comment>
<organism evidence="7 8">
    <name type="scientific">Populus alba x Populus x berolinensis</name>
    <dbReference type="NCBI Taxonomy" id="444605"/>
    <lineage>
        <taxon>Eukaryota</taxon>
        <taxon>Viridiplantae</taxon>
        <taxon>Streptophyta</taxon>
        <taxon>Embryophyta</taxon>
        <taxon>Tracheophyta</taxon>
        <taxon>Spermatophyta</taxon>
        <taxon>Magnoliopsida</taxon>
        <taxon>eudicotyledons</taxon>
        <taxon>Gunneridae</taxon>
        <taxon>Pentapetalae</taxon>
        <taxon>rosids</taxon>
        <taxon>fabids</taxon>
        <taxon>Malpighiales</taxon>
        <taxon>Salicaceae</taxon>
        <taxon>Saliceae</taxon>
        <taxon>Populus</taxon>
    </lineage>
</organism>
<dbReference type="GO" id="GO:0004332">
    <property type="term" value="F:fructose-bisphosphate aldolase activity"/>
    <property type="evidence" value="ECO:0007669"/>
    <property type="project" value="UniProtKB-EC"/>
</dbReference>
<proteinExistence type="inferred from homology"/>